<dbReference type="Proteomes" id="UP000799753">
    <property type="component" value="Unassembled WGS sequence"/>
</dbReference>
<dbReference type="PANTHER" id="PTHR35872:SF2">
    <property type="entry name" value="INTEGRAL MEMBRANE PROTEIN (AFU_ORTHOLOGUE AFUA_5G07110)"/>
    <property type="match status" value="1"/>
</dbReference>
<evidence type="ECO:0000313" key="3">
    <source>
        <dbReference type="EMBL" id="KAF2641295.1"/>
    </source>
</evidence>
<keyword evidence="2" id="KW-0472">Membrane</keyword>
<feature type="transmembrane region" description="Helical" evidence="2">
    <location>
        <begin position="448"/>
        <end position="471"/>
    </location>
</feature>
<dbReference type="InterPro" id="IPR021369">
    <property type="entry name" value="DUF2985"/>
</dbReference>
<sequence length="707" mass="77978">MDKLKMKARSARNRVAEGASRGTGAGSLSEPHSTLPPQDQASVIGVNEGFIGPQPGTTARDFAADADGAEGPDAPIGPEDGAPQPAIEPPTSLQSSVDAGNPVPDPRAEGKSAASSSAPRPRGRSARARSSSAPDPPPAQQQQQQRQQRPPSFRQSSIGIRRMPAAQTLGQIAKNPNASTHALQQGRLPALEEEGQLQTTPTAGSVSSTASPASLPPLGRLRKSRSALPTRLSFWKAKETSPEADLEKQPPQEPIGLAGPGMNYTSNMVDVLDTLDPEVQTLTSLTNIQNSLFIPNLGRFVNRRPTYNIQRPPSEFQSLEDIDRVLAPVRAAQEDAYPTPKLTRTQTEGTMATLATIDSRMSDSRYAVLPHGTTLEGWTQEDKKELNDHVRHMLHSKRSKFKRSMRGFGQYVRRPLGFLVTLYATLITLFGLAWVLFLIGWINVGGKQIYVVHIIDSVLVALFAVVGDGLAPFRAMDTYHMIYIAHYHHFTWSRRKKDMLPKLADHNDLPSDNAPMGGRRDASPDEDTEKQWEFTVLSPKQQEKLEHHQKKFCKSHSFYKPHETETHHAFPLRLLVAIVVLLDCHSLLQISLGATTWGIYYKVRPMAITTVILCCSITCNATAGLLITIGDRRTRKKDVVERMNRQELTEEAMHHLEKKKERESESEREDNDAEKKEGRRSLNILRHAPSSGSKGKGKQPAAESAYP</sequence>
<protein>
    <recommendedName>
        <fullName evidence="5">Integral membrane protein</fullName>
    </recommendedName>
</protein>
<feature type="transmembrane region" description="Helical" evidence="2">
    <location>
        <begin position="606"/>
        <end position="627"/>
    </location>
</feature>
<organism evidence="3 4">
    <name type="scientific">Massarina eburnea CBS 473.64</name>
    <dbReference type="NCBI Taxonomy" id="1395130"/>
    <lineage>
        <taxon>Eukaryota</taxon>
        <taxon>Fungi</taxon>
        <taxon>Dikarya</taxon>
        <taxon>Ascomycota</taxon>
        <taxon>Pezizomycotina</taxon>
        <taxon>Dothideomycetes</taxon>
        <taxon>Pleosporomycetidae</taxon>
        <taxon>Pleosporales</taxon>
        <taxon>Massarineae</taxon>
        <taxon>Massarinaceae</taxon>
        <taxon>Massarina</taxon>
    </lineage>
</organism>
<dbReference type="OrthoDB" id="3365211at2759"/>
<keyword evidence="2" id="KW-0812">Transmembrane</keyword>
<feature type="transmembrane region" description="Helical" evidence="2">
    <location>
        <begin position="416"/>
        <end position="442"/>
    </location>
</feature>
<reference evidence="3" key="1">
    <citation type="journal article" date="2020" name="Stud. Mycol.">
        <title>101 Dothideomycetes genomes: a test case for predicting lifestyles and emergence of pathogens.</title>
        <authorList>
            <person name="Haridas S."/>
            <person name="Albert R."/>
            <person name="Binder M."/>
            <person name="Bloem J."/>
            <person name="Labutti K."/>
            <person name="Salamov A."/>
            <person name="Andreopoulos B."/>
            <person name="Baker S."/>
            <person name="Barry K."/>
            <person name="Bills G."/>
            <person name="Bluhm B."/>
            <person name="Cannon C."/>
            <person name="Castanera R."/>
            <person name="Culley D."/>
            <person name="Daum C."/>
            <person name="Ezra D."/>
            <person name="Gonzalez J."/>
            <person name="Henrissat B."/>
            <person name="Kuo A."/>
            <person name="Liang C."/>
            <person name="Lipzen A."/>
            <person name="Lutzoni F."/>
            <person name="Magnuson J."/>
            <person name="Mondo S."/>
            <person name="Nolan M."/>
            <person name="Ohm R."/>
            <person name="Pangilinan J."/>
            <person name="Park H.-J."/>
            <person name="Ramirez L."/>
            <person name="Alfaro M."/>
            <person name="Sun H."/>
            <person name="Tritt A."/>
            <person name="Yoshinaga Y."/>
            <person name="Zwiers L.-H."/>
            <person name="Turgeon B."/>
            <person name="Goodwin S."/>
            <person name="Spatafora J."/>
            <person name="Crous P."/>
            <person name="Grigoriev I."/>
        </authorList>
    </citation>
    <scope>NUCLEOTIDE SEQUENCE</scope>
    <source>
        <strain evidence="3">CBS 473.64</strain>
    </source>
</reference>
<dbReference type="Pfam" id="PF11204">
    <property type="entry name" value="DUF2985"/>
    <property type="match status" value="1"/>
</dbReference>
<feature type="compositionally biased region" description="Low complexity" evidence="1">
    <location>
        <begin position="199"/>
        <end position="219"/>
    </location>
</feature>
<name>A0A6A6S1B3_9PLEO</name>
<feature type="region of interest" description="Disordered" evidence="1">
    <location>
        <begin position="194"/>
        <end position="223"/>
    </location>
</feature>
<proteinExistence type="predicted"/>
<evidence type="ECO:0008006" key="5">
    <source>
        <dbReference type="Google" id="ProtNLM"/>
    </source>
</evidence>
<feature type="compositionally biased region" description="Basic and acidic residues" evidence="1">
    <location>
        <begin position="649"/>
        <end position="665"/>
    </location>
</feature>
<keyword evidence="2" id="KW-1133">Transmembrane helix</keyword>
<gene>
    <name evidence="3" type="ORF">P280DRAFT_517501</name>
</gene>
<feature type="compositionally biased region" description="Polar residues" evidence="1">
    <location>
        <begin position="30"/>
        <end position="41"/>
    </location>
</feature>
<feature type="compositionally biased region" description="Low complexity" evidence="1">
    <location>
        <begin position="65"/>
        <end position="79"/>
    </location>
</feature>
<evidence type="ECO:0000256" key="1">
    <source>
        <dbReference type="SAM" id="MobiDB-lite"/>
    </source>
</evidence>
<evidence type="ECO:0000256" key="2">
    <source>
        <dbReference type="SAM" id="Phobius"/>
    </source>
</evidence>
<dbReference type="AlphaFoldDB" id="A0A6A6S1B3"/>
<feature type="region of interest" description="Disordered" evidence="1">
    <location>
        <begin position="506"/>
        <end position="525"/>
    </location>
</feature>
<keyword evidence="4" id="KW-1185">Reference proteome</keyword>
<feature type="region of interest" description="Disordered" evidence="1">
    <location>
        <begin position="1"/>
        <end position="175"/>
    </location>
</feature>
<dbReference type="EMBL" id="MU006783">
    <property type="protein sequence ID" value="KAF2641295.1"/>
    <property type="molecule type" value="Genomic_DNA"/>
</dbReference>
<evidence type="ECO:0000313" key="4">
    <source>
        <dbReference type="Proteomes" id="UP000799753"/>
    </source>
</evidence>
<dbReference type="PANTHER" id="PTHR35872">
    <property type="entry name" value="INTEGRAL MEMBRANE PROTEIN (AFU_ORTHOLOGUE AFUA_5G07110)"/>
    <property type="match status" value="1"/>
</dbReference>
<feature type="compositionally biased region" description="Low complexity" evidence="1">
    <location>
        <begin position="140"/>
        <end position="157"/>
    </location>
</feature>
<feature type="compositionally biased region" description="Basic residues" evidence="1">
    <location>
        <begin position="1"/>
        <end position="12"/>
    </location>
</feature>
<accession>A0A6A6S1B3</accession>
<feature type="region of interest" description="Disordered" evidence="1">
    <location>
        <begin position="649"/>
        <end position="707"/>
    </location>
</feature>